<dbReference type="InterPro" id="IPR012724">
    <property type="entry name" value="DnaJ"/>
</dbReference>
<dbReference type="Pfam" id="PF01556">
    <property type="entry name" value="DnaJ_C"/>
    <property type="match status" value="1"/>
</dbReference>
<feature type="domain" description="J" evidence="12">
    <location>
        <begin position="4"/>
        <end position="71"/>
    </location>
</feature>
<keyword evidence="6" id="KW-0479">Metal-binding</keyword>
<gene>
    <name evidence="14" type="ORF">MNBD_UNCLBAC01-1825</name>
</gene>
<dbReference type="EMBL" id="UOGJ01000113">
    <property type="protein sequence ID" value="VAX36922.1"/>
    <property type="molecule type" value="Genomic_DNA"/>
</dbReference>
<dbReference type="CDD" id="cd10747">
    <property type="entry name" value="DnaJ_C"/>
    <property type="match status" value="1"/>
</dbReference>
<dbReference type="GO" id="GO:0006260">
    <property type="term" value="P:DNA replication"/>
    <property type="evidence" value="ECO:0007669"/>
    <property type="project" value="UniProtKB-KW"/>
</dbReference>
<evidence type="ECO:0000256" key="7">
    <source>
        <dbReference type="ARBA" id="ARBA00022737"/>
    </source>
</evidence>
<dbReference type="Pfam" id="PF00226">
    <property type="entry name" value="DnaJ"/>
    <property type="match status" value="1"/>
</dbReference>
<dbReference type="SMART" id="SM00271">
    <property type="entry name" value="DnaJ"/>
    <property type="match status" value="1"/>
</dbReference>
<evidence type="ECO:0000256" key="6">
    <source>
        <dbReference type="ARBA" id="ARBA00022723"/>
    </source>
</evidence>
<dbReference type="Gene3D" id="1.10.287.110">
    <property type="entry name" value="DnaJ domain"/>
    <property type="match status" value="1"/>
</dbReference>
<proteinExistence type="inferred from homology"/>
<dbReference type="FunFam" id="2.10.230.10:FF:000002">
    <property type="entry name" value="Molecular chaperone DnaJ"/>
    <property type="match status" value="1"/>
</dbReference>
<dbReference type="Gene3D" id="2.60.260.20">
    <property type="entry name" value="Urease metallochaperone UreE, N-terminal domain"/>
    <property type="match status" value="2"/>
</dbReference>
<evidence type="ECO:0000256" key="2">
    <source>
        <dbReference type="ARBA" id="ARBA00004496"/>
    </source>
</evidence>
<dbReference type="AlphaFoldDB" id="A0A3B1D882"/>
<dbReference type="InterPro" id="IPR008971">
    <property type="entry name" value="HSP40/DnaJ_pept-bd"/>
</dbReference>
<evidence type="ECO:0000256" key="5">
    <source>
        <dbReference type="ARBA" id="ARBA00022705"/>
    </source>
</evidence>
<dbReference type="Pfam" id="PF00684">
    <property type="entry name" value="DnaJ_CXXCXGXG"/>
    <property type="match status" value="1"/>
</dbReference>
<dbReference type="Gene3D" id="2.10.230.10">
    <property type="entry name" value="Heat shock protein DnaJ, cysteine-rich domain"/>
    <property type="match status" value="1"/>
</dbReference>
<evidence type="ECO:0000256" key="10">
    <source>
        <dbReference type="ARBA" id="ARBA00023016"/>
    </source>
</evidence>
<keyword evidence="10" id="KW-0346">Stress response</keyword>
<dbReference type="InterPro" id="IPR036869">
    <property type="entry name" value="J_dom_sf"/>
</dbReference>
<comment type="cofactor">
    <cofactor evidence="1">
        <name>Zn(2+)</name>
        <dbReference type="ChEBI" id="CHEBI:29105"/>
    </cofactor>
</comment>
<dbReference type="SUPFAM" id="SSF57938">
    <property type="entry name" value="DnaJ/Hsp40 cysteine-rich domain"/>
    <property type="match status" value="1"/>
</dbReference>
<dbReference type="InterPro" id="IPR036410">
    <property type="entry name" value="HSP_DnaJ_Cys-rich_dom_sf"/>
</dbReference>
<keyword evidence="8" id="KW-0863">Zinc-finger</keyword>
<dbReference type="FunFam" id="2.60.260.20:FF:000004">
    <property type="entry name" value="Molecular chaperone DnaJ"/>
    <property type="match status" value="1"/>
</dbReference>
<evidence type="ECO:0000256" key="11">
    <source>
        <dbReference type="ARBA" id="ARBA00023186"/>
    </source>
</evidence>
<dbReference type="PANTHER" id="PTHR43096">
    <property type="entry name" value="DNAJ HOMOLOG 1, MITOCHONDRIAL-RELATED"/>
    <property type="match status" value="1"/>
</dbReference>
<dbReference type="GO" id="GO:0005524">
    <property type="term" value="F:ATP binding"/>
    <property type="evidence" value="ECO:0007669"/>
    <property type="project" value="InterPro"/>
</dbReference>
<dbReference type="GO" id="GO:0031072">
    <property type="term" value="F:heat shock protein binding"/>
    <property type="evidence" value="ECO:0007669"/>
    <property type="project" value="InterPro"/>
</dbReference>
<dbReference type="InterPro" id="IPR002939">
    <property type="entry name" value="DnaJ_C"/>
</dbReference>
<dbReference type="NCBIfam" id="TIGR02349">
    <property type="entry name" value="DnaJ_bact"/>
    <property type="match status" value="1"/>
</dbReference>
<accession>A0A3B1D882</accession>
<dbReference type="PROSITE" id="PS50076">
    <property type="entry name" value="DNAJ_2"/>
    <property type="match status" value="1"/>
</dbReference>
<dbReference type="InterPro" id="IPR001305">
    <property type="entry name" value="HSP_DnaJ_Cys-rich_dom"/>
</dbReference>
<keyword evidence="4" id="KW-0963">Cytoplasm</keyword>
<sequence length="384" mass="41996">MKKDYYEILGVPKDSTVQQIKKKYRSLALRHHPDRVAENEKAKSEEKFKEISEAYGVLADPKKREMYDQYGHAGIDQQYTSEDIFRGADFGSIFEGAGLGDVFSQFFGGSGGGRSSGGHDFFGGGQQRVQRGRDIQYEVDITLEEAYSGIAKSIKIPRNEHCKHCDGSGSKPGSQMQTCTTCNGKGQVIVSSGFFRMQQACSACGGKGQMITEYCPKCHGKGAVKATRKIEVNIPAGVDNSSRLRVQNEGEIGSGGAGDLYLYIHVLPHDVFQREENDLHMQLPVSFVTAALGGEVDVPTIEGNVSMKIPAGTQSGRVFRLKGKGMPDLRSGVCADQYVRVMLQVPKRLSDQQKKLLEEFAKVSGEKVSAKAESLADKVKKVFS</sequence>
<keyword evidence="9" id="KW-0862">Zinc</keyword>
<name>A0A3B1D882_9ZZZZ</name>
<evidence type="ECO:0000256" key="9">
    <source>
        <dbReference type="ARBA" id="ARBA00022833"/>
    </source>
</evidence>
<dbReference type="InterPro" id="IPR001623">
    <property type="entry name" value="DnaJ_domain"/>
</dbReference>
<evidence type="ECO:0000313" key="14">
    <source>
        <dbReference type="EMBL" id="VAX36922.1"/>
    </source>
</evidence>
<evidence type="ECO:0000259" key="13">
    <source>
        <dbReference type="PROSITE" id="PS51188"/>
    </source>
</evidence>
<comment type="subcellular location">
    <subcellularLocation>
        <location evidence="2">Cytoplasm</location>
    </subcellularLocation>
</comment>
<dbReference type="NCBIfam" id="NF008035">
    <property type="entry name" value="PRK10767.1"/>
    <property type="match status" value="1"/>
</dbReference>
<dbReference type="SUPFAM" id="SSF46565">
    <property type="entry name" value="Chaperone J-domain"/>
    <property type="match status" value="1"/>
</dbReference>
<keyword evidence="7" id="KW-0677">Repeat</keyword>
<evidence type="ECO:0000256" key="4">
    <source>
        <dbReference type="ARBA" id="ARBA00022490"/>
    </source>
</evidence>
<evidence type="ECO:0000259" key="12">
    <source>
        <dbReference type="PROSITE" id="PS50076"/>
    </source>
</evidence>
<comment type="subunit">
    <text evidence="3">Homodimer.</text>
</comment>
<dbReference type="SUPFAM" id="SSF49493">
    <property type="entry name" value="HSP40/DnaJ peptide-binding domain"/>
    <property type="match status" value="2"/>
</dbReference>
<dbReference type="HAMAP" id="MF_01152">
    <property type="entry name" value="DnaJ"/>
    <property type="match status" value="1"/>
</dbReference>
<dbReference type="GO" id="GO:0042026">
    <property type="term" value="P:protein refolding"/>
    <property type="evidence" value="ECO:0007669"/>
    <property type="project" value="TreeGrafter"/>
</dbReference>
<dbReference type="PROSITE" id="PS51188">
    <property type="entry name" value="ZF_CR"/>
    <property type="match status" value="1"/>
</dbReference>
<dbReference type="GO" id="GO:0009408">
    <property type="term" value="P:response to heat"/>
    <property type="evidence" value="ECO:0007669"/>
    <property type="project" value="InterPro"/>
</dbReference>
<dbReference type="PANTHER" id="PTHR43096:SF52">
    <property type="entry name" value="DNAJ HOMOLOG 1, MITOCHONDRIAL-RELATED"/>
    <property type="match status" value="1"/>
</dbReference>
<dbReference type="GO" id="GO:0051082">
    <property type="term" value="F:unfolded protein binding"/>
    <property type="evidence" value="ECO:0007669"/>
    <property type="project" value="InterPro"/>
</dbReference>
<evidence type="ECO:0000256" key="1">
    <source>
        <dbReference type="ARBA" id="ARBA00001947"/>
    </source>
</evidence>
<dbReference type="CDD" id="cd06257">
    <property type="entry name" value="DnaJ"/>
    <property type="match status" value="1"/>
</dbReference>
<keyword evidence="5" id="KW-0235">DNA replication</keyword>
<dbReference type="GO" id="GO:0005737">
    <property type="term" value="C:cytoplasm"/>
    <property type="evidence" value="ECO:0007669"/>
    <property type="project" value="UniProtKB-SubCell"/>
</dbReference>
<evidence type="ECO:0000256" key="8">
    <source>
        <dbReference type="ARBA" id="ARBA00022771"/>
    </source>
</evidence>
<dbReference type="GO" id="GO:0008270">
    <property type="term" value="F:zinc ion binding"/>
    <property type="evidence" value="ECO:0007669"/>
    <property type="project" value="UniProtKB-KW"/>
</dbReference>
<keyword evidence="11" id="KW-0143">Chaperone</keyword>
<dbReference type="PRINTS" id="PR00625">
    <property type="entry name" value="JDOMAIN"/>
</dbReference>
<reference evidence="14" key="1">
    <citation type="submission" date="2018-06" db="EMBL/GenBank/DDBJ databases">
        <authorList>
            <person name="Zhirakovskaya E."/>
        </authorList>
    </citation>
    <scope>NUCLEOTIDE SEQUENCE</scope>
</reference>
<organism evidence="14">
    <name type="scientific">hydrothermal vent metagenome</name>
    <dbReference type="NCBI Taxonomy" id="652676"/>
    <lineage>
        <taxon>unclassified sequences</taxon>
        <taxon>metagenomes</taxon>
        <taxon>ecological metagenomes</taxon>
    </lineage>
</organism>
<evidence type="ECO:0000256" key="3">
    <source>
        <dbReference type="ARBA" id="ARBA00011738"/>
    </source>
</evidence>
<protein>
    <submittedName>
        <fullName evidence="14">Chaperone protein DnaJ</fullName>
    </submittedName>
</protein>
<feature type="domain" description="CR-type" evidence="13">
    <location>
        <begin position="149"/>
        <end position="227"/>
    </location>
</feature>